<evidence type="ECO:0000256" key="12">
    <source>
        <dbReference type="ARBA" id="ARBA00048462"/>
    </source>
</evidence>
<dbReference type="InterPro" id="IPR016452">
    <property type="entry name" value="Fas1/AflB-like"/>
</dbReference>
<evidence type="ECO:0000313" key="20">
    <source>
        <dbReference type="EMBL" id="KAE8357863.1"/>
    </source>
</evidence>
<dbReference type="SUPFAM" id="SSF54637">
    <property type="entry name" value="Thioesterase/thiol ester dehydrase-isomerase"/>
    <property type="match status" value="2"/>
</dbReference>
<evidence type="ECO:0000313" key="21">
    <source>
        <dbReference type="Proteomes" id="UP000326268"/>
    </source>
</evidence>
<evidence type="ECO:0000256" key="15">
    <source>
        <dbReference type="ARBA" id="ARBA00048835"/>
    </source>
</evidence>
<evidence type="ECO:0000256" key="16">
    <source>
        <dbReference type="PIRNR" id="PIRNR005562"/>
    </source>
</evidence>
<evidence type="ECO:0000256" key="1">
    <source>
        <dbReference type="ARBA" id="ARBA00001055"/>
    </source>
</evidence>
<feature type="active site" description="For acetyltransferase activity" evidence="17">
    <location>
        <position position="276"/>
    </location>
</feature>
<dbReference type="GO" id="GO:0016297">
    <property type="term" value="F:fatty acyl-[ACP] hydrolase activity"/>
    <property type="evidence" value="ECO:0007669"/>
    <property type="project" value="UniProtKB-EC"/>
</dbReference>
<feature type="region of interest" description="Disordered" evidence="18">
    <location>
        <begin position="1084"/>
        <end position="1122"/>
    </location>
</feature>
<dbReference type="InterPro" id="IPR016035">
    <property type="entry name" value="Acyl_Trfase/lysoPLipase"/>
</dbReference>
<keyword evidence="4 16" id="KW-0378">Hydrolase</keyword>
<dbReference type="InterPro" id="IPR040883">
    <property type="entry name" value="FAS_meander"/>
</dbReference>
<sequence length="2040" mass="225238">MIHADGAVPSSSPAEMQGRLSLIFQGVLVSLTIIDLDDLNFLKGQRDDFLWSLVQFPTSSEPGHGPRSPVGLVLSFIRFLLDQEATRPSALRAVVRAFDDQLLRDSEIHAVISQITKSPAERGRWLETYYRAACTTPGAYAAPQSALLQEALRGNFQLVGIFGGQGSRNTFCIQELRELYDTYQPFLVDLFRVAGGRLRDLSRSPEASTQLNHPLDLESWMRDPKTTPSPTDMAEAPVSMPITGLLSLARYAVSCHLLGLTPGQLGSHFNSFTGHSQGILTAVVVALSDTWASFYHYAEMALELLFWIGFQCYKSTPRASVPANTEKSPSCMLDISGMQLSEAESTIAQINESLDASEKVHVSVVNTRDRVVIGGPAGSLARLESYLTSIAASSNDQNRVPFSSRKPIFSHEFLPISIPFHTPHLTHISTELKTRFTDKVVIGAQLRLSVRHTRTGHDIKQLPTTNLIPMLIDAILLEICDWPATLALPESTTHILSFDPVMAPLAKLNVDGRGMRIISALQTDTRDEEMGNIVDLLSPSLLDSSTKIRPWGQRFRPRLSASAGGIGRLENRLTELLGTPPVMVAGMTPTTAHWDVVSAIVNAGYHVELAGGGFYKEDDLSAAVKKVLQSIPQGRGVTVNLIYANPKAISWQIPLLQQLSRNQYHIQGLTIGAGVPSAEIVAEYINSIGIQHISLKPGSVTAIRDVIDIAKAHPNFPMIMQWTGGRGGGHHSFEDFHAPILSMYAAIRRCTNIYLVAGSGFGSADDIHPYLTGTWSVELGYPEMPFDGVLLGSRMMVSQEAHTSQAVKELICNTPGVSDNEWEKTYTGSAGGIVTVISEMGEPIHKIANRGVMLWAEMDKTVFKLPREDRIAYLRKNKKYIIERLNSDYAKPWFGRDSKANVVDISEMTYIEVLRRLVELMYVDHQKRWIDASYVRFVQDIALRTLERLAVGHGEAVSTSVLDGDPNLFLESLAKVCPLACFQLLSPEDASFFIARCKEAGQKPVNFIPTLDEDFEFYFKKDSLWQSEDLDAVVGQDASRVCVLHGPVAATYSTRSDESAQDILDGIVYGLIDRFQKSRRRIGVERQQESRCRSPDSCSAASSGPESEVSEAESETSVASSTLEQPVHAIMDALHALLFDKYITQGHKRRENPFRSLLDSPRHIAKHFNYESSELVVPAHSDSKSRQCIKIQCHDGRDIAVEVHQPSAYSQNSVVLPLRYHFHRSSRAITEVMGGRNARIKSFYSKVWFGREIDPNLTVHSTFHGPEVTFTRRLLTDLSLATGCAFENKDLPFSSSDTLPINVGILAAWESLTQPLVLKDIDGDLLALVHRSNRFEYVEGATPLSLGDTVTSTARVKAITIEAAGKLVLVEAIIYRAAEEVMVVTSEFLFRGEFHDYETTFRRTRHQRWAVKASSDEDEAVLRAREWLHLDNDSSSIIGQPLIFELESFVTYQSIAKFGSLQVQGSVFLDSGTGERQKIGSVSFQYGPCLGNPVLDFLERKGTLLSGARVELEKPGWSGKSSIDVQMPKDGHQYSDISKDYNPIHTSPTFARLANLPETICHGMYTSAVAAAALNHLVLDGDRQRFRRFEVSFVDMVLPLESLVVHLQHIAMAQGRMCFKIEVVRKSDARKVMEADAEVEQPGTAYLFTGQGSASPGMGMDLYKSSPLAKAIWDDVDKQFQHTYGWSLLEIVKNNPKRLTVHFNGKKGRAIREAYLSMSTTVVLPDGSIAERPILPNLTPKSASYTFSDPRGLLFVTMFTQPAILVLETVAFTVLKAKGCIQEGAMYGGHSLGELGALTSLLDRVSIWSIAQIAFYRGLIMGYSSNTGAKDGPEFGMVAANPKRVGKGFTPNDLSYIIRAISDESQQLLEIANFNVEGEQYVCTGTTPNLYVLGKILDYIAHGNDPLYGVSEKEAPEDSNSLQGIIAGLVQESNKLSAPIKLERGRATIPLSGIDTPFHSSHLRTTVDAYRSFLLTSDIVNWRGEIGKLAGRYVPNVIGKPFSLEVDYIKKVFDITGSPVLREILGSIQGYKLSCDLDIR</sequence>
<feature type="compositionally biased region" description="Basic and acidic residues" evidence="18">
    <location>
        <begin position="1084"/>
        <end position="1094"/>
    </location>
</feature>
<dbReference type="PRINTS" id="PR01483">
    <property type="entry name" value="FASYNTHASE"/>
</dbReference>
<dbReference type="Pfam" id="PF01575">
    <property type="entry name" value="MaoC_dehydratas"/>
    <property type="match status" value="1"/>
</dbReference>
<name>A0A5N6ZKX2_9EURO</name>
<accession>A0A5N6ZKX2</accession>
<dbReference type="Pfam" id="PF08354">
    <property type="entry name" value="Fas1-AflB-like_hel"/>
    <property type="match status" value="1"/>
</dbReference>
<dbReference type="Pfam" id="PF17951">
    <property type="entry name" value="FAS_meander"/>
    <property type="match status" value="1"/>
</dbReference>
<keyword evidence="8" id="KW-0456">Lyase</keyword>
<comment type="catalytic activity">
    <reaction evidence="15">
        <text>holo-[ACP] + acetyl-CoA = acetyl-[ACP] + CoA</text>
        <dbReference type="Rhea" id="RHEA:41788"/>
        <dbReference type="Rhea" id="RHEA-COMP:9621"/>
        <dbReference type="Rhea" id="RHEA-COMP:9685"/>
        <dbReference type="ChEBI" id="CHEBI:57287"/>
        <dbReference type="ChEBI" id="CHEBI:57288"/>
        <dbReference type="ChEBI" id="CHEBI:64479"/>
        <dbReference type="ChEBI" id="CHEBI:78446"/>
        <dbReference type="EC" id="2.3.1.38"/>
    </reaction>
</comment>
<dbReference type="Gene3D" id="3.10.129.10">
    <property type="entry name" value="Hotdog Thioesterase"/>
    <property type="match status" value="2"/>
</dbReference>
<comment type="catalytic activity">
    <reaction evidence="13">
        <text>(9Z)-octadecenoyl-[ACP] + H2O = (9Z)-octadecenoate + holo-[ACP] + H(+)</text>
        <dbReference type="Rhea" id="RHEA:15057"/>
        <dbReference type="Rhea" id="RHEA-COMP:9685"/>
        <dbReference type="Rhea" id="RHEA-COMP:9924"/>
        <dbReference type="ChEBI" id="CHEBI:15377"/>
        <dbReference type="ChEBI" id="CHEBI:15378"/>
        <dbReference type="ChEBI" id="CHEBI:30823"/>
        <dbReference type="ChEBI" id="CHEBI:64479"/>
        <dbReference type="ChEBI" id="CHEBI:78783"/>
        <dbReference type="EC" id="3.1.2.14"/>
    </reaction>
</comment>
<dbReference type="PANTHER" id="PTHR10982">
    <property type="entry name" value="MALONYL COA-ACYL CARRIER PROTEIN TRANSACYLASE"/>
    <property type="match status" value="1"/>
</dbReference>
<gene>
    <name evidence="20" type="ORF">BDV27DRAFT_164124</name>
</gene>
<dbReference type="EMBL" id="ML737953">
    <property type="protein sequence ID" value="KAE8357863.1"/>
    <property type="molecule type" value="Genomic_DNA"/>
</dbReference>
<dbReference type="GO" id="GO:0004318">
    <property type="term" value="F:enoyl-[acyl-carrier-protein] reductase (NADH) activity"/>
    <property type="evidence" value="ECO:0007669"/>
    <property type="project" value="UniProtKB-UniRule"/>
</dbReference>
<dbReference type="Proteomes" id="UP000326268">
    <property type="component" value="Unassembled WGS sequence"/>
</dbReference>
<organism evidence="20 21">
    <name type="scientific">Aspergillus caelatus</name>
    <dbReference type="NCBI Taxonomy" id="61420"/>
    <lineage>
        <taxon>Eukaryota</taxon>
        <taxon>Fungi</taxon>
        <taxon>Dikarya</taxon>
        <taxon>Ascomycota</taxon>
        <taxon>Pezizomycotina</taxon>
        <taxon>Eurotiomycetes</taxon>
        <taxon>Eurotiomycetidae</taxon>
        <taxon>Eurotiales</taxon>
        <taxon>Aspergillaceae</taxon>
        <taxon>Aspergillus</taxon>
        <taxon>Aspergillus subgen. Circumdati</taxon>
    </lineage>
</organism>
<dbReference type="Gene3D" id="6.10.140.1400">
    <property type="match status" value="1"/>
</dbReference>
<evidence type="ECO:0000256" key="14">
    <source>
        <dbReference type="ARBA" id="ARBA00048572"/>
    </source>
</evidence>
<comment type="catalytic activity">
    <reaction evidence="14">
        <text>a 2,3-saturated acyl-[ACP] + NAD(+) = a (2E)-enoyl-[ACP] + NADH + H(+)</text>
        <dbReference type="Rhea" id="RHEA:10240"/>
        <dbReference type="Rhea" id="RHEA-COMP:9925"/>
        <dbReference type="Rhea" id="RHEA-COMP:9926"/>
        <dbReference type="ChEBI" id="CHEBI:15378"/>
        <dbReference type="ChEBI" id="CHEBI:57540"/>
        <dbReference type="ChEBI" id="CHEBI:57945"/>
        <dbReference type="ChEBI" id="CHEBI:78784"/>
        <dbReference type="ChEBI" id="CHEBI:78785"/>
        <dbReference type="EC" id="1.3.1.9"/>
    </reaction>
</comment>
<dbReference type="GO" id="GO:0019171">
    <property type="term" value="F:(3R)-hydroxyacyl-[acyl-carrier-protein] dehydratase activity"/>
    <property type="evidence" value="ECO:0007669"/>
    <property type="project" value="UniProtKB-EC"/>
</dbReference>
<protein>
    <submittedName>
        <fullName evidence="20">Acyl transferase domain-containing protein</fullName>
    </submittedName>
</protein>
<dbReference type="Gene3D" id="1.20.1050.120">
    <property type="match status" value="1"/>
</dbReference>
<keyword evidence="21" id="KW-1185">Reference proteome</keyword>
<reference evidence="20 21" key="1">
    <citation type="submission" date="2019-04" db="EMBL/GenBank/DDBJ databases">
        <title>Friends and foes A comparative genomics studyof 23 Aspergillus species from section Flavi.</title>
        <authorList>
            <consortium name="DOE Joint Genome Institute"/>
            <person name="Kjaerbolling I."/>
            <person name="Vesth T."/>
            <person name="Frisvad J.C."/>
            <person name="Nybo J.L."/>
            <person name="Theobald S."/>
            <person name="Kildgaard S."/>
            <person name="Isbrandt T."/>
            <person name="Kuo A."/>
            <person name="Sato A."/>
            <person name="Lyhne E.K."/>
            <person name="Kogle M.E."/>
            <person name="Wiebenga A."/>
            <person name="Kun R.S."/>
            <person name="Lubbers R.J."/>
            <person name="Makela M.R."/>
            <person name="Barry K."/>
            <person name="Chovatia M."/>
            <person name="Clum A."/>
            <person name="Daum C."/>
            <person name="Haridas S."/>
            <person name="He G."/>
            <person name="LaButti K."/>
            <person name="Lipzen A."/>
            <person name="Mondo S."/>
            <person name="Riley R."/>
            <person name="Salamov A."/>
            <person name="Simmons B.A."/>
            <person name="Magnuson J.K."/>
            <person name="Henrissat B."/>
            <person name="Mortensen U.H."/>
            <person name="Larsen T.O."/>
            <person name="Devries R.P."/>
            <person name="Grigoriev I.V."/>
            <person name="Machida M."/>
            <person name="Baker S.E."/>
            <person name="Andersen M.R."/>
        </authorList>
    </citation>
    <scope>NUCLEOTIDE SEQUENCE [LARGE SCALE GENOMIC DNA]</scope>
    <source>
        <strain evidence="20 21">CBS 763.97</strain>
    </source>
</reference>
<feature type="domain" description="Malonyl-CoA:ACP transacylase (MAT)" evidence="19">
    <location>
        <begin position="1647"/>
        <end position="2023"/>
    </location>
</feature>
<dbReference type="GO" id="GO:0005835">
    <property type="term" value="C:fatty acid synthase complex"/>
    <property type="evidence" value="ECO:0007669"/>
    <property type="project" value="UniProtKB-UniRule"/>
</dbReference>
<comment type="catalytic activity">
    <reaction evidence="11">
        <text>acetyl-CoA + n malonyl-CoA + 2n NADPH + 4n H(+) = a long-chain-acyl-CoA + n CoA + n CO2 + 2n NADP(+).</text>
        <dbReference type="EC" id="2.3.1.86"/>
    </reaction>
</comment>
<dbReference type="FunFam" id="3.20.20.70:FF:000078">
    <property type="entry name" value="Fatty acid synthase beta subunit dehydratase"/>
    <property type="match status" value="1"/>
</dbReference>
<dbReference type="Gene3D" id="6.10.60.10">
    <property type="match status" value="1"/>
</dbReference>
<dbReference type="Pfam" id="PF13452">
    <property type="entry name" value="FAS1_DH_region"/>
    <property type="match status" value="1"/>
</dbReference>
<dbReference type="Gene3D" id="1.20.930.70">
    <property type="match status" value="1"/>
</dbReference>
<evidence type="ECO:0000256" key="10">
    <source>
        <dbReference type="ARBA" id="ARBA00033756"/>
    </source>
</evidence>
<evidence type="ECO:0000259" key="19">
    <source>
        <dbReference type="SMART" id="SM00827"/>
    </source>
</evidence>
<dbReference type="InterPro" id="IPR050830">
    <property type="entry name" value="Fungal_FAS"/>
</dbReference>
<dbReference type="InterPro" id="IPR029069">
    <property type="entry name" value="HotDog_dom_sf"/>
</dbReference>
<dbReference type="Gene3D" id="3.30.1120.100">
    <property type="match status" value="1"/>
</dbReference>
<dbReference type="InterPro" id="IPR039569">
    <property type="entry name" value="FAS1-like_DH_region"/>
</dbReference>
<evidence type="ECO:0000256" key="6">
    <source>
        <dbReference type="ARBA" id="ARBA00023002"/>
    </source>
</evidence>
<dbReference type="Pfam" id="PF22235">
    <property type="entry name" value="FAS1_thioest_ins"/>
    <property type="match status" value="1"/>
</dbReference>
<dbReference type="SUPFAM" id="SSF52151">
    <property type="entry name" value="FabD/lysophospholipase-like"/>
    <property type="match status" value="2"/>
</dbReference>
<dbReference type="CDD" id="cd03447">
    <property type="entry name" value="FAS_MaoC"/>
    <property type="match status" value="1"/>
</dbReference>
<dbReference type="Pfam" id="PF16073">
    <property type="entry name" value="SAT"/>
    <property type="match status" value="1"/>
</dbReference>
<evidence type="ECO:0000256" key="5">
    <source>
        <dbReference type="ARBA" id="ARBA00022857"/>
    </source>
</evidence>
<evidence type="ECO:0000256" key="9">
    <source>
        <dbReference type="ARBA" id="ARBA00023268"/>
    </source>
</evidence>
<dbReference type="FunFam" id="3.40.366.10:FF:000006">
    <property type="entry name" value="Fatty acid synthase beta subunit dehydratase"/>
    <property type="match status" value="1"/>
</dbReference>
<keyword evidence="6 16" id="KW-0560">Oxidoreductase</keyword>
<proteinExistence type="inferred from homology"/>
<evidence type="ECO:0000256" key="8">
    <source>
        <dbReference type="ARBA" id="ARBA00023239"/>
    </source>
</evidence>
<evidence type="ECO:0000256" key="3">
    <source>
        <dbReference type="ARBA" id="ARBA00022679"/>
    </source>
</evidence>
<dbReference type="Pfam" id="PF00698">
    <property type="entry name" value="Acyl_transf_1"/>
    <property type="match status" value="1"/>
</dbReference>
<dbReference type="Gene3D" id="3.30.70.3330">
    <property type="match status" value="1"/>
</dbReference>
<comment type="similarity">
    <text evidence="2 16">Belongs to the fungal fatty acid synthetase subunit beta family.</text>
</comment>
<dbReference type="SUPFAM" id="SSF51412">
    <property type="entry name" value="Inosine monophosphate dehydrogenase (IMPDH)"/>
    <property type="match status" value="1"/>
</dbReference>
<dbReference type="GO" id="GO:0004314">
    <property type="term" value="F:[acyl-carrier-protein] S-malonyltransferase activity"/>
    <property type="evidence" value="ECO:0007669"/>
    <property type="project" value="UniProtKB-EC"/>
</dbReference>
<evidence type="ECO:0000256" key="18">
    <source>
        <dbReference type="SAM" id="MobiDB-lite"/>
    </source>
</evidence>
<evidence type="ECO:0000256" key="11">
    <source>
        <dbReference type="ARBA" id="ARBA00048237"/>
    </source>
</evidence>
<dbReference type="InterPro" id="IPR003965">
    <property type="entry name" value="Fatty_acid_synthase"/>
</dbReference>
<keyword evidence="7 16" id="KW-0520">NAD</keyword>
<feature type="active site" description="For malonyltransferase activity" evidence="17">
    <location>
        <position position="1791"/>
    </location>
</feature>
<comment type="catalytic activity">
    <reaction evidence="12">
        <text>holo-[ACP] + malonyl-CoA = malonyl-[ACP] + CoA</text>
        <dbReference type="Rhea" id="RHEA:41792"/>
        <dbReference type="Rhea" id="RHEA-COMP:9623"/>
        <dbReference type="Rhea" id="RHEA-COMP:9685"/>
        <dbReference type="ChEBI" id="CHEBI:57287"/>
        <dbReference type="ChEBI" id="CHEBI:57384"/>
        <dbReference type="ChEBI" id="CHEBI:64479"/>
        <dbReference type="ChEBI" id="CHEBI:78449"/>
        <dbReference type="EC" id="2.3.1.39"/>
    </reaction>
</comment>
<evidence type="ECO:0000256" key="2">
    <source>
        <dbReference type="ARBA" id="ARBA00010009"/>
    </source>
</evidence>
<dbReference type="InterPro" id="IPR001227">
    <property type="entry name" value="Ac_transferase_dom_sf"/>
</dbReference>
<evidence type="ECO:0000256" key="7">
    <source>
        <dbReference type="ARBA" id="ARBA00023027"/>
    </source>
</evidence>
<dbReference type="GeneID" id="43658098"/>
<evidence type="ECO:0000256" key="4">
    <source>
        <dbReference type="ARBA" id="ARBA00022801"/>
    </source>
</evidence>
<keyword evidence="5 16" id="KW-0521">NADP</keyword>
<dbReference type="OrthoDB" id="4251012at2759"/>
<dbReference type="InterPro" id="IPR014043">
    <property type="entry name" value="Acyl_transferase_dom"/>
</dbReference>
<evidence type="ECO:0000256" key="13">
    <source>
        <dbReference type="ARBA" id="ARBA00048536"/>
    </source>
</evidence>
<evidence type="ECO:0000256" key="17">
    <source>
        <dbReference type="PIRSR" id="PIRSR005562-1"/>
    </source>
</evidence>
<dbReference type="GO" id="GO:0004312">
    <property type="term" value="F:fatty acid synthase activity"/>
    <property type="evidence" value="ECO:0007669"/>
    <property type="project" value="InterPro"/>
</dbReference>
<dbReference type="GO" id="GO:0004313">
    <property type="term" value="F:[acyl-carrier-protein] S-acetyltransferase activity"/>
    <property type="evidence" value="ECO:0007669"/>
    <property type="project" value="UniProtKB-EC"/>
</dbReference>
<dbReference type="Gene3D" id="3.40.366.10">
    <property type="entry name" value="Malonyl-Coenzyme A Acyl Carrier Protein, domain 2"/>
    <property type="match status" value="3"/>
</dbReference>
<dbReference type="InterPro" id="IPR013565">
    <property type="entry name" value="Fas1/AflB-like_central"/>
</dbReference>
<dbReference type="RefSeq" id="XP_031920944.1">
    <property type="nucleotide sequence ID" value="XM_032073652.1"/>
</dbReference>
<comment type="subunit">
    <text evidence="10">[Alpha(6)beta(6)] hexamers of two multifunctional subunits (alpha and beta).</text>
</comment>
<keyword evidence="9" id="KW-0511">Multifunctional enzyme</keyword>
<dbReference type="GO" id="GO:0004321">
    <property type="term" value="F:fatty-acyl-CoA synthase activity"/>
    <property type="evidence" value="ECO:0007669"/>
    <property type="project" value="UniProtKB-EC"/>
</dbReference>
<dbReference type="PIRSF" id="PIRSF005562">
    <property type="entry name" value="FAS_yeast_beta"/>
    <property type="match status" value="1"/>
</dbReference>
<comment type="catalytic activity">
    <reaction evidence="1">
        <text>a (3R)-hydroxyacyl-[ACP] = a (2E)-enoyl-[ACP] + H2O</text>
        <dbReference type="Rhea" id="RHEA:13097"/>
        <dbReference type="Rhea" id="RHEA-COMP:9925"/>
        <dbReference type="Rhea" id="RHEA-COMP:9945"/>
        <dbReference type="ChEBI" id="CHEBI:15377"/>
        <dbReference type="ChEBI" id="CHEBI:78784"/>
        <dbReference type="ChEBI" id="CHEBI:78827"/>
        <dbReference type="EC" id="4.2.1.59"/>
    </reaction>
</comment>
<dbReference type="Gene3D" id="3.20.20.70">
    <property type="entry name" value="Aldolase class I"/>
    <property type="match status" value="1"/>
</dbReference>
<dbReference type="InterPro" id="IPR032088">
    <property type="entry name" value="SAT"/>
</dbReference>
<dbReference type="InterPro" id="IPR002539">
    <property type="entry name" value="MaoC-like_dom"/>
</dbReference>
<keyword evidence="3 16" id="KW-0808">Transferase</keyword>
<dbReference type="PANTHER" id="PTHR10982:SF21">
    <property type="entry name" value="FATTY ACID SYNTHASE SUBUNIT BETA"/>
    <property type="match status" value="1"/>
</dbReference>
<dbReference type="SMART" id="SM00827">
    <property type="entry name" value="PKS_AT"/>
    <property type="match status" value="1"/>
</dbReference>
<dbReference type="InterPro" id="IPR013785">
    <property type="entry name" value="Aldolase_TIM"/>
</dbReference>
<dbReference type="GO" id="GO:0006633">
    <property type="term" value="P:fatty acid biosynthetic process"/>
    <property type="evidence" value="ECO:0007669"/>
    <property type="project" value="InterPro"/>
</dbReference>